<keyword evidence="1" id="KW-1133">Transmembrane helix</keyword>
<dbReference type="Proteomes" id="UP001321014">
    <property type="component" value="Unassembled WGS sequence"/>
</dbReference>
<keyword evidence="1" id="KW-0472">Membrane</keyword>
<sequence length="233" mass="24833">MRKLISVAVLSCAALLALVAGGGAIGLLTATPKTYSDHQYGTVPAHLCIVEPGEYCGMFFDASLGMVEISPYSSRTRDKFGFDRHGNLNRTREPVPPRSLTEAQVEAATASSAALHLEAGIKHATSGAIVGAQIWVLGAVAVLIVYLILFLFHRIRPYGSTVGRSARNLGQSALSAGQSAQSISRSLGETAALHIQVHKSELLARKAVAEAKLKRQDPDVDKHQVEIRANLRG</sequence>
<name>A0ABT2WL08_9RHOB</name>
<feature type="transmembrane region" description="Helical" evidence="1">
    <location>
        <begin position="132"/>
        <end position="152"/>
    </location>
</feature>
<evidence type="ECO:0008006" key="4">
    <source>
        <dbReference type="Google" id="ProtNLM"/>
    </source>
</evidence>
<keyword evidence="1" id="KW-0812">Transmembrane</keyword>
<protein>
    <recommendedName>
        <fullName evidence="4">DUF3592 domain-containing protein</fullName>
    </recommendedName>
</protein>
<keyword evidence="3" id="KW-1185">Reference proteome</keyword>
<comment type="caution">
    <text evidence="2">The sequence shown here is derived from an EMBL/GenBank/DDBJ whole genome shotgun (WGS) entry which is preliminary data.</text>
</comment>
<evidence type="ECO:0000256" key="1">
    <source>
        <dbReference type="SAM" id="Phobius"/>
    </source>
</evidence>
<dbReference type="RefSeq" id="WP_263386720.1">
    <property type="nucleotide sequence ID" value="NZ_JAOVQN010000001.1"/>
</dbReference>
<gene>
    <name evidence="2" type="ORF">OEZ49_01800</name>
</gene>
<proteinExistence type="predicted"/>
<organism evidence="2 3">
    <name type="scientific">Ruegeria marisflavi</name>
    <dbReference type="NCBI Taxonomy" id="2984152"/>
    <lineage>
        <taxon>Bacteria</taxon>
        <taxon>Pseudomonadati</taxon>
        <taxon>Pseudomonadota</taxon>
        <taxon>Alphaproteobacteria</taxon>
        <taxon>Rhodobacterales</taxon>
        <taxon>Roseobacteraceae</taxon>
        <taxon>Ruegeria</taxon>
    </lineage>
</organism>
<evidence type="ECO:0000313" key="2">
    <source>
        <dbReference type="EMBL" id="MCU9836491.1"/>
    </source>
</evidence>
<dbReference type="EMBL" id="JAOVQN010000001">
    <property type="protein sequence ID" value="MCU9836491.1"/>
    <property type="molecule type" value="Genomic_DNA"/>
</dbReference>
<accession>A0ABT2WL08</accession>
<reference evidence="2 3" key="1">
    <citation type="submission" date="2022-10" db="EMBL/GenBank/DDBJ databases">
        <title>Ruegeria sp. nov., isolated from ocean surface water.</title>
        <authorList>
            <person name="He W."/>
            <person name="Wang L."/>
            <person name="Zhang D.-F."/>
        </authorList>
    </citation>
    <scope>NUCLEOTIDE SEQUENCE [LARGE SCALE GENOMIC DNA]</scope>
    <source>
        <strain evidence="2 3">WL0004</strain>
    </source>
</reference>
<evidence type="ECO:0000313" key="3">
    <source>
        <dbReference type="Proteomes" id="UP001321014"/>
    </source>
</evidence>